<dbReference type="PANTHER" id="PTHR10870">
    <property type="entry name" value="CELL CYCLE CHECKPOINT PROTEIN RAD1"/>
    <property type="match status" value="1"/>
</dbReference>
<evidence type="ECO:0000313" key="13">
    <source>
        <dbReference type="Proteomes" id="UP000245119"/>
    </source>
</evidence>
<dbReference type="STRING" id="400727.A0A2T7PI84"/>
<dbReference type="InterPro" id="IPR046938">
    <property type="entry name" value="DNA_clamp_sf"/>
</dbReference>
<keyword evidence="4" id="KW-0227">DNA damage</keyword>
<evidence type="ECO:0000256" key="2">
    <source>
        <dbReference type="ARBA" id="ARBA00010991"/>
    </source>
</evidence>
<dbReference type="SMART" id="SM00717">
    <property type="entry name" value="SANT"/>
    <property type="match status" value="1"/>
</dbReference>
<feature type="domain" description="HTH myb-type" evidence="11">
    <location>
        <begin position="70"/>
        <end position="117"/>
    </location>
</feature>
<dbReference type="GO" id="GO:0000077">
    <property type="term" value="P:DNA damage checkpoint signaling"/>
    <property type="evidence" value="ECO:0007669"/>
    <property type="project" value="InterPro"/>
</dbReference>
<dbReference type="GO" id="GO:0140672">
    <property type="term" value="C:ATAC complex"/>
    <property type="evidence" value="ECO:0007669"/>
    <property type="project" value="UniProtKB-ARBA"/>
</dbReference>
<protein>
    <submittedName>
        <fullName evidence="12">Uncharacterized protein</fullName>
    </submittedName>
</protein>
<dbReference type="PROSITE" id="PS51294">
    <property type="entry name" value="HTH_MYB"/>
    <property type="match status" value="1"/>
</dbReference>
<dbReference type="PANTHER" id="PTHR10870:SF0">
    <property type="entry name" value="CELL CYCLE CHECKPOINT PROTEIN RAD1"/>
    <property type="match status" value="1"/>
</dbReference>
<gene>
    <name evidence="12" type="ORF">C0Q70_08549</name>
</gene>
<dbReference type="PRINTS" id="PR01246">
    <property type="entry name" value="RAD1REPAIR"/>
</dbReference>
<dbReference type="OrthoDB" id="270417at2759"/>
<dbReference type="PROSITE" id="PS50090">
    <property type="entry name" value="MYB_LIKE"/>
    <property type="match status" value="1"/>
</dbReference>
<dbReference type="Gene3D" id="3.70.10.10">
    <property type="match status" value="1"/>
</dbReference>
<dbReference type="SUPFAM" id="SSF55979">
    <property type="entry name" value="DNA clamp"/>
    <property type="match status" value="1"/>
</dbReference>
<evidence type="ECO:0000256" key="3">
    <source>
        <dbReference type="ARBA" id="ARBA00022723"/>
    </source>
</evidence>
<dbReference type="PROSITE" id="PS51293">
    <property type="entry name" value="SANT"/>
    <property type="match status" value="1"/>
</dbReference>
<dbReference type="Pfam" id="PF25299">
    <property type="entry name" value="ZZ_ADA2"/>
    <property type="match status" value="1"/>
</dbReference>
<dbReference type="InterPro" id="IPR009057">
    <property type="entry name" value="Homeodomain-like_sf"/>
</dbReference>
<dbReference type="FunFam" id="1.10.10.10:FF:000087">
    <property type="entry name" value="Transcriptional adapter 2"/>
    <property type="match status" value="1"/>
</dbReference>
<dbReference type="SUPFAM" id="SSF46689">
    <property type="entry name" value="Homeodomain-like"/>
    <property type="match status" value="2"/>
</dbReference>
<keyword evidence="8" id="KW-0539">Nucleus</keyword>
<feature type="domain" description="SANT" evidence="10">
    <location>
        <begin position="65"/>
        <end position="117"/>
    </location>
</feature>
<dbReference type="InterPro" id="IPR017930">
    <property type="entry name" value="Myb_dom"/>
</dbReference>
<dbReference type="GO" id="GO:0006281">
    <property type="term" value="P:DNA repair"/>
    <property type="evidence" value="ECO:0007669"/>
    <property type="project" value="UniProtKB-KW"/>
</dbReference>
<evidence type="ECO:0000256" key="4">
    <source>
        <dbReference type="ARBA" id="ARBA00022763"/>
    </source>
</evidence>
<dbReference type="InterPro" id="IPR003021">
    <property type="entry name" value="Rad1_Rec1_Rad17"/>
</dbReference>
<feature type="domain" description="Myb-like" evidence="9">
    <location>
        <begin position="70"/>
        <end position="113"/>
    </location>
</feature>
<dbReference type="InterPro" id="IPR055141">
    <property type="entry name" value="TADA2A_B-like_dom"/>
</dbReference>
<keyword evidence="13" id="KW-1185">Reference proteome</keyword>
<evidence type="ECO:0000313" key="12">
    <source>
        <dbReference type="EMBL" id="PVD33100.1"/>
    </source>
</evidence>
<name>A0A2T7PI84_POMCA</name>
<evidence type="ECO:0000256" key="6">
    <source>
        <dbReference type="ARBA" id="ARBA00022833"/>
    </source>
</evidence>
<dbReference type="Pfam" id="PF22941">
    <property type="entry name" value="TADA2A-like_3rd"/>
    <property type="match status" value="1"/>
</dbReference>
<organism evidence="12 13">
    <name type="scientific">Pomacea canaliculata</name>
    <name type="common">Golden apple snail</name>
    <dbReference type="NCBI Taxonomy" id="400727"/>
    <lineage>
        <taxon>Eukaryota</taxon>
        <taxon>Metazoa</taxon>
        <taxon>Spiralia</taxon>
        <taxon>Lophotrochozoa</taxon>
        <taxon>Mollusca</taxon>
        <taxon>Gastropoda</taxon>
        <taxon>Caenogastropoda</taxon>
        <taxon>Architaenioglossa</taxon>
        <taxon>Ampullarioidea</taxon>
        <taxon>Ampullariidae</taxon>
        <taxon>Pomacea</taxon>
    </lineage>
</organism>
<dbReference type="InterPro" id="IPR001005">
    <property type="entry name" value="SANT/Myb"/>
</dbReference>
<keyword evidence="3" id="KW-0479">Metal-binding</keyword>
<reference evidence="12 13" key="1">
    <citation type="submission" date="2018-04" db="EMBL/GenBank/DDBJ databases">
        <title>The genome of golden apple snail Pomacea canaliculata provides insight into stress tolerance and invasive adaptation.</title>
        <authorList>
            <person name="Liu C."/>
            <person name="Liu B."/>
            <person name="Ren Y."/>
            <person name="Zhang Y."/>
            <person name="Wang H."/>
            <person name="Li S."/>
            <person name="Jiang F."/>
            <person name="Yin L."/>
            <person name="Zhang G."/>
            <person name="Qian W."/>
            <person name="Fan W."/>
        </authorList>
    </citation>
    <scope>NUCLEOTIDE SEQUENCE [LARGE SCALE GENOMIC DNA]</scope>
    <source>
        <strain evidence="12">SZHN2017</strain>
        <tissue evidence="12">Muscle</tissue>
    </source>
</reference>
<dbReference type="AlphaFoldDB" id="A0A2T7PI84"/>
<evidence type="ECO:0000256" key="1">
    <source>
        <dbReference type="ARBA" id="ARBA00004123"/>
    </source>
</evidence>
<dbReference type="InterPro" id="IPR017884">
    <property type="entry name" value="SANT_dom"/>
</dbReference>
<comment type="similarity">
    <text evidence="2">Belongs to the rad1 family.</text>
</comment>
<dbReference type="CDD" id="cd00167">
    <property type="entry name" value="SANT"/>
    <property type="match status" value="1"/>
</dbReference>
<proteinExistence type="inferred from homology"/>
<dbReference type="FunFam" id="1.10.10.60:FF:000110">
    <property type="entry name" value="Transcriptional adapter"/>
    <property type="match status" value="1"/>
</dbReference>
<dbReference type="CDD" id="cd00577">
    <property type="entry name" value="PCNA"/>
    <property type="match status" value="1"/>
</dbReference>
<dbReference type="Proteomes" id="UP000245119">
    <property type="component" value="Linkage Group LG4"/>
</dbReference>
<evidence type="ECO:0000259" key="11">
    <source>
        <dbReference type="PROSITE" id="PS51294"/>
    </source>
</evidence>
<keyword evidence="6" id="KW-0862">Zinc</keyword>
<evidence type="ECO:0000259" key="9">
    <source>
        <dbReference type="PROSITE" id="PS50090"/>
    </source>
</evidence>
<keyword evidence="7" id="KW-0234">DNA repair</keyword>
<dbReference type="PRINTS" id="PR01245">
    <property type="entry name" value="RAD1REC1"/>
</dbReference>
<dbReference type="Pfam" id="PF02144">
    <property type="entry name" value="Rad1"/>
    <property type="match status" value="1"/>
</dbReference>
<sequence>MNPLMDEDNSAYCPSCCSTLVVPYIRCAECALKTELCLKCFARGVEFGDHQNSHSYCVVKLDFPLYESHWTAQEELQLLKLIESCGYGNWKEIGMHMRDKTGSECEAHYNRYYINYPEDPLPGFPEYHQQIYPTPMVFTLSEDPPRPPEGSAMCTDMAGYSAARGDFSVEYDNFAEMDICNMTFDPADNEDEADKKLTEELNLTLLFIYRKRLKERHRRKRILKDYGLINIRRDGLQKIGVEKELRRVMDEMRVFTTLMSPMENDKLLAGIQYEYDLKREIKRLQEYRTNGLKHLRSIHLYKVLRQRRAASKQKRHLLTDVISHIRLCQTVRLVPKAYQEFRTLLINEDHKHGGLRLAQARTLIKIDVNKTRKLYDFLVQEGMATVFVTAQGLKVTVEDAKCVQANAFVQAAIFHHFLLTQDQVTFKINLSVLIECLTIFGSGTGPNTATSVKMCYAGYGSPLVLVLEEDGVLTDCSLKTLDPDEVLDFDFCSTNVINKIIMKSECLKEVFNELDVTSEVLQILMSPDAPYLQLSTFGSAGSTHSSFLKESDMVEAFQCTQTQSSRYKMQLLRPSSKALALSTRISMRTDARGFLSLQYMIRNEDGQICFVEYFCAPDEEMTEADPDE</sequence>
<dbReference type="GO" id="GO:0008270">
    <property type="term" value="F:zinc ion binding"/>
    <property type="evidence" value="ECO:0007669"/>
    <property type="project" value="UniProtKB-KW"/>
</dbReference>
<dbReference type="EMBL" id="PZQS01000004">
    <property type="protein sequence ID" value="PVD33100.1"/>
    <property type="molecule type" value="Genomic_DNA"/>
</dbReference>
<comment type="caution">
    <text evidence="12">The sequence shown here is derived from an EMBL/GenBank/DDBJ whole genome shotgun (WGS) entry which is preliminary data.</text>
</comment>
<keyword evidence="5" id="KW-0863">Zinc-finger</keyword>
<dbReference type="SUPFAM" id="SSF57850">
    <property type="entry name" value="RING/U-box"/>
    <property type="match status" value="1"/>
</dbReference>
<evidence type="ECO:0000256" key="5">
    <source>
        <dbReference type="ARBA" id="ARBA00022771"/>
    </source>
</evidence>
<accession>A0A2T7PI84</accession>
<comment type="subcellular location">
    <subcellularLocation>
        <location evidence="1">Nucleus</location>
    </subcellularLocation>
</comment>
<dbReference type="GO" id="GO:0030896">
    <property type="term" value="C:checkpoint clamp complex"/>
    <property type="evidence" value="ECO:0007669"/>
    <property type="project" value="TreeGrafter"/>
</dbReference>
<evidence type="ECO:0000256" key="7">
    <source>
        <dbReference type="ARBA" id="ARBA00023204"/>
    </source>
</evidence>
<dbReference type="InterPro" id="IPR003011">
    <property type="entry name" value="Cell_cycle_checkpoint_Rad1"/>
</dbReference>
<dbReference type="Pfam" id="PF00249">
    <property type="entry name" value="Myb_DNA-binding"/>
    <property type="match status" value="1"/>
</dbReference>
<evidence type="ECO:0000259" key="10">
    <source>
        <dbReference type="PROSITE" id="PS51293"/>
    </source>
</evidence>
<evidence type="ECO:0000256" key="8">
    <source>
        <dbReference type="ARBA" id="ARBA00023242"/>
    </source>
</evidence>
<dbReference type="InterPro" id="IPR000433">
    <property type="entry name" value="Znf_ZZ"/>
</dbReference>
<dbReference type="Gene3D" id="1.10.10.60">
    <property type="entry name" value="Homeodomain-like"/>
    <property type="match status" value="1"/>
</dbReference>